<keyword evidence="1" id="KW-0479">Metal-binding</keyword>
<feature type="compositionally biased region" description="Polar residues" evidence="2">
    <location>
        <begin position="1175"/>
        <end position="1186"/>
    </location>
</feature>
<proteinExistence type="predicted"/>
<reference evidence="4" key="1">
    <citation type="submission" date="2019-07" db="EMBL/GenBank/DDBJ databases">
        <title>Hyphodiscus hymeniophilus genome sequencing and assembly.</title>
        <authorList>
            <person name="Kramer G."/>
            <person name="Nodwell J."/>
        </authorList>
    </citation>
    <scope>NUCLEOTIDE SEQUENCE</scope>
    <source>
        <strain evidence="4">ATCC 34498</strain>
    </source>
</reference>
<evidence type="ECO:0000313" key="4">
    <source>
        <dbReference type="EMBL" id="KAG0650927.1"/>
    </source>
</evidence>
<protein>
    <recommendedName>
        <fullName evidence="3">C2H2-type domain-containing protein</fullName>
    </recommendedName>
</protein>
<sequence length="1202" mass="133866">MSSTFKSSSTVDAQGRSSHDHTDDQRPNSTYLSSSSFEQPHLSPYYSHTVSNNTSPYNIGSTPGDSISDFSNYQPSEFSEIEDPFFGVDFGAGVQRIDSLPAAILGNVAYHSTQLNDHQDVQEQIEPKSATESLTASTYPLSPRHTSIPNTPSPRSEINDLTAKTTLSQYELRTELHNTRSPAFSSLVPTHSATLQLTPDHSGSSHTSAEGFEPSIMARPEHSPHLTIPQWGNEEPQFQPHAFMQPEVQYNSAFNNGITGSQYPTHQEAYHMQASGLQDSEGAGRAGQAPESRTDAEVRNFKQQEEQDQLEVRNLEVQEWRSQAGGSSEDEDLGESYFDSIEAEPVQPMDPKEKHNNIPQVDDAASIRENRLQDGQIYYNLRSVPKPEVDEQVMSRPRHWNDGPSLPMMTVTIQQPATSNDAMQKWNKNADTISITSRAATWGTQRRRASEPSLLDYDAVEDGSFLRKLSIKSREGDRRQPSLFDQGLDRIASIVRKRSDAKLKRARSSQNMPQDFQTVPHPRNNSQGSLAPPPSTSSYGRRPTPNINTAIGAMTGSIGAVGNPHARNGSISGAPTSPTHMNFAKSARSVINRVRSRSELTSHDKLAQSGLVGLWKGQGGPPVANLAASPPLETEVRATQHIQKPKPQAQPEMQDQEDDEDEDDELGDDGDMKVEQGPESEPIIANYEGFKAHVRRLNPDMDSRYNWLVSRIAHQQEIRYKNLLDLRVKHSQATMKGSCGAARHCVALGGRATLLDAKGNPRDAEHVTSGLHLQTDFSDDSNPGEGALTDETFPPGVPMPPTRNLPAEFECHLCFKAKQFQKPSDWTKHVHEDVQPFTCTYDKCKEPKSFKRKADWVRHENERHRHLEWWICQVEDCSHPCYRKDNFLQHLVREHKLPEPKQKTKAAIKKARGTEPAWIMLEQCHHETQNRPQDEPCKFCGKSFNTWKKLTVHLAKHMEHISLPILRLVDMRNVDANTIISPVEQILTPVTPISRAKMESASPFNIDSISPHVTMAQQFSSGFNQPTFYTAPGPPRGYAMQPPVPQEINYDQNSMYQNAYGVHPMEQPRGFIPMGQTGLDNMNQGRQFGSMDSGFTQTKVEQSPQFGSMDPAFSHTMPEQNYNLQQTSGFAMPQTFASAPPVASGYQTSNMLVISQADCDFNPIAVNGGQGFQQVPISRTHGSASSYGHPPQNPANYYGQQS</sequence>
<name>A0A9P6VMW0_9HELO</name>
<dbReference type="AlphaFoldDB" id="A0A9P6VMW0"/>
<dbReference type="PROSITE" id="PS00028">
    <property type="entry name" value="ZINC_FINGER_C2H2_1"/>
    <property type="match status" value="2"/>
</dbReference>
<feature type="compositionally biased region" description="Basic and acidic residues" evidence="2">
    <location>
        <begin position="17"/>
        <end position="26"/>
    </location>
</feature>
<keyword evidence="5" id="KW-1185">Reference proteome</keyword>
<feature type="domain" description="C2H2-type" evidence="3">
    <location>
        <begin position="935"/>
        <end position="957"/>
    </location>
</feature>
<organism evidence="4 5">
    <name type="scientific">Hyphodiscus hymeniophilus</name>
    <dbReference type="NCBI Taxonomy" id="353542"/>
    <lineage>
        <taxon>Eukaryota</taxon>
        <taxon>Fungi</taxon>
        <taxon>Dikarya</taxon>
        <taxon>Ascomycota</taxon>
        <taxon>Pezizomycotina</taxon>
        <taxon>Leotiomycetes</taxon>
        <taxon>Helotiales</taxon>
        <taxon>Hyphodiscaceae</taxon>
        <taxon>Hyphodiscus</taxon>
    </lineage>
</organism>
<feature type="compositionally biased region" description="Polar residues" evidence="2">
    <location>
        <begin position="508"/>
        <end position="529"/>
    </location>
</feature>
<dbReference type="EMBL" id="VNKQ01000005">
    <property type="protein sequence ID" value="KAG0650927.1"/>
    <property type="molecule type" value="Genomic_DNA"/>
</dbReference>
<feature type="compositionally biased region" description="Acidic residues" evidence="2">
    <location>
        <begin position="654"/>
        <end position="669"/>
    </location>
</feature>
<gene>
    <name evidence="4" type="ORF">D0Z07_2505</name>
</gene>
<keyword evidence="1" id="KW-0863">Zinc-finger</keyword>
<dbReference type="Pfam" id="PF26082">
    <property type="entry name" value="zf-C2H2_AcuF"/>
    <property type="match status" value="1"/>
</dbReference>
<dbReference type="OrthoDB" id="5315052at2759"/>
<feature type="compositionally biased region" description="Polar residues" evidence="2">
    <location>
        <begin position="46"/>
        <end position="73"/>
    </location>
</feature>
<feature type="region of interest" description="Disordered" evidence="2">
    <location>
        <begin position="635"/>
        <end position="683"/>
    </location>
</feature>
<dbReference type="InterPro" id="IPR058925">
    <property type="entry name" value="zf-C2H2_AcuF"/>
</dbReference>
<accession>A0A9P6VMW0</accession>
<feature type="region of interest" description="Disordered" evidence="2">
    <location>
        <begin position="1"/>
        <end position="73"/>
    </location>
</feature>
<feature type="region of interest" description="Disordered" evidence="2">
    <location>
        <begin position="125"/>
        <end position="158"/>
    </location>
</feature>
<dbReference type="PROSITE" id="PS50157">
    <property type="entry name" value="ZINC_FINGER_C2H2_2"/>
    <property type="match status" value="1"/>
</dbReference>
<comment type="caution">
    <text evidence="4">The sequence shown here is derived from an EMBL/GenBank/DDBJ whole genome shotgun (WGS) entry which is preliminary data.</text>
</comment>
<dbReference type="SMART" id="SM00355">
    <property type="entry name" value="ZnF_C2H2"/>
    <property type="match status" value="3"/>
</dbReference>
<feature type="region of interest" description="Disordered" evidence="2">
    <location>
        <begin position="773"/>
        <end position="796"/>
    </location>
</feature>
<evidence type="ECO:0000256" key="1">
    <source>
        <dbReference type="PROSITE-ProRule" id="PRU00042"/>
    </source>
</evidence>
<feature type="compositionally biased region" description="Polar residues" evidence="2">
    <location>
        <begin position="569"/>
        <end position="580"/>
    </location>
</feature>
<feature type="region of interest" description="Disordered" evidence="2">
    <location>
        <begin position="498"/>
        <end position="583"/>
    </location>
</feature>
<feature type="region of interest" description="Disordered" evidence="2">
    <location>
        <begin position="279"/>
        <end position="314"/>
    </location>
</feature>
<evidence type="ECO:0000256" key="2">
    <source>
        <dbReference type="SAM" id="MobiDB-lite"/>
    </source>
</evidence>
<feature type="compositionally biased region" description="Basic and acidic residues" evidence="2">
    <location>
        <begin position="292"/>
        <end position="314"/>
    </location>
</feature>
<evidence type="ECO:0000259" key="3">
    <source>
        <dbReference type="PROSITE" id="PS50157"/>
    </source>
</evidence>
<dbReference type="Proteomes" id="UP000785200">
    <property type="component" value="Unassembled WGS sequence"/>
</dbReference>
<dbReference type="PANTHER" id="PTHR35391:SF3">
    <property type="entry name" value="FINGER DOMAIN PROTEIN, PUTATIVE (AFU_ORTHOLOGUE AFUA_8G04300)-RELATED"/>
    <property type="match status" value="1"/>
</dbReference>
<evidence type="ECO:0000313" key="5">
    <source>
        <dbReference type="Proteomes" id="UP000785200"/>
    </source>
</evidence>
<feature type="compositionally biased region" description="Polar residues" evidence="2">
    <location>
        <begin position="1"/>
        <end position="16"/>
    </location>
</feature>
<dbReference type="PANTHER" id="PTHR35391">
    <property type="entry name" value="C2H2-TYPE DOMAIN-CONTAINING PROTEIN-RELATED"/>
    <property type="match status" value="1"/>
</dbReference>
<feature type="region of interest" description="Disordered" evidence="2">
    <location>
        <begin position="1175"/>
        <end position="1202"/>
    </location>
</feature>
<feature type="compositionally biased region" description="Polar residues" evidence="2">
    <location>
        <begin position="27"/>
        <end position="38"/>
    </location>
</feature>
<dbReference type="GO" id="GO:0008270">
    <property type="term" value="F:zinc ion binding"/>
    <property type="evidence" value="ECO:0007669"/>
    <property type="project" value="UniProtKB-KW"/>
</dbReference>
<keyword evidence="1" id="KW-0862">Zinc</keyword>
<dbReference type="InterPro" id="IPR013087">
    <property type="entry name" value="Znf_C2H2_type"/>
</dbReference>
<feature type="compositionally biased region" description="Polar residues" evidence="2">
    <location>
        <begin position="130"/>
        <end position="156"/>
    </location>
</feature>